<keyword evidence="2" id="KW-1185">Reference proteome</keyword>
<organism evidence="1 2">
    <name type="scientific">Glossina austeni</name>
    <name type="common">Savannah tsetse fly</name>
    <dbReference type="NCBI Taxonomy" id="7395"/>
    <lineage>
        <taxon>Eukaryota</taxon>
        <taxon>Metazoa</taxon>
        <taxon>Ecdysozoa</taxon>
        <taxon>Arthropoda</taxon>
        <taxon>Hexapoda</taxon>
        <taxon>Insecta</taxon>
        <taxon>Pterygota</taxon>
        <taxon>Neoptera</taxon>
        <taxon>Endopterygota</taxon>
        <taxon>Diptera</taxon>
        <taxon>Brachycera</taxon>
        <taxon>Muscomorpha</taxon>
        <taxon>Hippoboscoidea</taxon>
        <taxon>Glossinidae</taxon>
        <taxon>Glossina</taxon>
    </lineage>
</organism>
<name>A0A1A9V779_GLOAU</name>
<evidence type="ECO:0000313" key="1">
    <source>
        <dbReference type="EnsemblMetazoa" id="GAUT028154-PA"/>
    </source>
</evidence>
<dbReference type="InterPro" id="IPR012337">
    <property type="entry name" value="RNaseH-like_sf"/>
</dbReference>
<sequence length="145" mass="16688">MSHRGPEKLFSKKSMTYLIQALDQHGGLLQPGIFGHVLVRNLTSGPTIVFSIRPQRYIDVPNSMPRRFEHIHVHLVGPLPPSRDRRYILAIKDCCSRCPEEFALKGINANTFTLAFLTYNYISRFEVPLRITFEQRTQFTSKVLS</sequence>
<proteinExistence type="predicted"/>
<protein>
    <submittedName>
        <fullName evidence="1">Uncharacterized protein</fullName>
    </submittedName>
</protein>
<dbReference type="Proteomes" id="UP000078200">
    <property type="component" value="Unassembled WGS sequence"/>
</dbReference>
<dbReference type="EnsemblMetazoa" id="GAUT028154-RA">
    <property type="protein sequence ID" value="GAUT028154-PA"/>
    <property type="gene ID" value="GAUT028154"/>
</dbReference>
<dbReference type="GO" id="GO:0003676">
    <property type="term" value="F:nucleic acid binding"/>
    <property type="evidence" value="ECO:0007669"/>
    <property type="project" value="InterPro"/>
</dbReference>
<dbReference type="InterPro" id="IPR036397">
    <property type="entry name" value="RNaseH_sf"/>
</dbReference>
<reference evidence="1" key="1">
    <citation type="submission" date="2020-05" db="UniProtKB">
        <authorList>
            <consortium name="EnsemblMetazoa"/>
        </authorList>
    </citation>
    <scope>IDENTIFICATION</scope>
    <source>
        <strain evidence="1">TTRI</strain>
    </source>
</reference>
<dbReference type="SUPFAM" id="SSF53098">
    <property type="entry name" value="Ribonuclease H-like"/>
    <property type="match status" value="1"/>
</dbReference>
<dbReference type="VEuPathDB" id="VectorBase:GAUT028154"/>
<evidence type="ECO:0000313" key="2">
    <source>
        <dbReference type="Proteomes" id="UP000078200"/>
    </source>
</evidence>
<dbReference type="Gene3D" id="3.30.420.10">
    <property type="entry name" value="Ribonuclease H-like superfamily/Ribonuclease H"/>
    <property type="match status" value="1"/>
</dbReference>
<dbReference type="STRING" id="7395.A0A1A9V779"/>
<dbReference type="AlphaFoldDB" id="A0A1A9V779"/>
<accession>A0A1A9V779</accession>